<feature type="region of interest" description="Disordered" evidence="1">
    <location>
        <begin position="22"/>
        <end position="92"/>
    </location>
</feature>
<comment type="caution">
    <text evidence="2">The sequence shown here is derived from an EMBL/GenBank/DDBJ whole genome shotgun (WGS) entry which is preliminary data.</text>
</comment>
<organism evidence="2 3">
    <name type="scientific">Aldrovandia affinis</name>
    <dbReference type="NCBI Taxonomy" id="143900"/>
    <lineage>
        <taxon>Eukaryota</taxon>
        <taxon>Metazoa</taxon>
        <taxon>Chordata</taxon>
        <taxon>Craniata</taxon>
        <taxon>Vertebrata</taxon>
        <taxon>Euteleostomi</taxon>
        <taxon>Actinopterygii</taxon>
        <taxon>Neopterygii</taxon>
        <taxon>Teleostei</taxon>
        <taxon>Notacanthiformes</taxon>
        <taxon>Halosauridae</taxon>
        <taxon>Aldrovandia</taxon>
    </lineage>
</organism>
<proteinExistence type="predicted"/>
<evidence type="ECO:0000256" key="1">
    <source>
        <dbReference type="SAM" id="MobiDB-lite"/>
    </source>
</evidence>
<dbReference type="AlphaFoldDB" id="A0AAD7RY89"/>
<dbReference type="EMBL" id="JAINUG010000146">
    <property type="protein sequence ID" value="KAJ8392407.1"/>
    <property type="molecule type" value="Genomic_DNA"/>
</dbReference>
<sequence length="92" mass="9782">MTPGGYKTSRTKESVAACLCGGRRSQRAGGEGIPVEPEHSGAGRRRGRRRRGGARGRKPGDLTAADPPALSTQDAGRRRSRLHGDRPHGNQV</sequence>
<dbReference type="Proteomes" id="UP001221898">
    <property type="component" value="Unassembled WGS sequence"/>
</dbReference>
<evidence type="ECO:0000313" key="3">
    <source>
        <dbReference type="Proteomes" id="UP001221898"/>
    </source>
</evidence>
<name>A0AAD7RY89_9TELE</name>
<feature type="compositionally biased region" description="Basic residues" evidence="1">
    <location>
        <begin position="42"/>
        <end position="57"/>
    </location>
</feature>
<protein>
    <submittedName>
        <fullName evidence="2">Uncharacterized protein</fullName>
    </submittedName>
</protein>
<feature type="compositionally biased region" description="Basic and acidic residues" evidence="1">
    <location>
        <begin position="82"/>
        <end position="92"/>
    </location>
</feature>
<reference evidence="2" key="1">
    <citation type="journal article" date="2023" name="Science">
        <title>Genome structures resolve the early diversification of teleost fishes.</title>
        <authorList>
            <person name="Parey E."/>
            <person name="Louis A."/>
            <person name="Montfort J."/>
            <person name="Bouchez O."/>
            <person name="Roques C."/>
            <person name="Iampietro C."/>
            <person name="Lluch J."/>
            <person name="Castinel A."/>
            <person name="Donnadieu C."/>
            <person name="Desvignes T."/>
            <person name="Floi Bucao C."/>
            <person name="Jouanno E."/>
            <person name="Wen M."/>
            <person name="Mejri S."/>
            <person name="Dirks R."/>
            <person name="Jansen H."/>
            <person name="Henkel C."/>
            <person name="Chen W.J."/>
            <person name="Zahm M."/>
            <person name="Cabau C."/>
            <person name="Klopp C."/>
            <person name="Thompson A.W."/>
            <person name="Robinson-Rechavi M."/>
            <person name="Braasch I."/>
            <person name="Lecointre G."/>
            <person name="Bobe J."/>
            <person name="Postlethwait J.H."/>
            <person name="Berthelot C."/>
            <person name="Roest Crollius H."/>
            <person name="Guiguen Y."/>
        </authorList>
    </citation>
    <scope>NUCLEOTIDE SEQUENCE</scope>
    <source>
        <strain evidence="2">NC1722</strain>
    </source>
</reference>
<gene>
    <name evidence="2" type="ORF">AAFF_G00075320</name>
</gene>
<accession>A0AAD7RY89</accession>
<evidence type="ECO:0000313" key="2">
    <source>
        <dbReference type="EMBL" id="KAJ8392407.1"/>
    </source>
</evidence>
<keyword evidence="3" id="KW-1185">Reference proteome</keyword>